<organism evidence="2 3">
    <name type="scientific">Canavalia gladiata</name>
    <name type="common">Sword bean</name>
    <name type="synonym">Dolichos gladiatus</name>
    <dbReference type="NCBI Taxonomy" id="3824"/>
    <lineage>
        <taxon>Eukaryota</taxon>
        <taxon>Viridiplantae</taxon>
        <taxon>Streptophyta</taxon>
        <taxon>Embryophyta</taxon>
        <taxon>Tracheophyta</taxon>
        <taxon>Spermatophyta</taxon>
        <taxon>Magnoliopsida</taxon>
        <taxon>eudicotyledons</taxon>
        <taxon>Gunneridae</taxon>
        <taxon>Pentapetalae</taxon>
        <taxon>rosids</taxon>
        <taxon>fabids</taxon>
        <taxon>Fabales</taxon>
        <taxon>Fabaceae</taxon>
        <taxon>Papilionoideae</taxon>
        <taxon>50 kb inversion clade</taxon>
        <taxon>NPAAA clade</taxon>
        <taxon>indigoferoid/millettioid clade</taxon>
        <taxon>Phaseoleae</taxon>
        <taxon>Canavalia</taxon>
    </lineage>
</organism>
<proteinExistence type="predicted"/>
<comment type="caution">
    <text evidence="2">The sequence shown here is derived from an EMBL/GenBank/DDBJ whole genome shotgun (WGS) entry which is preliminary data.</text>
</comment>
<keyword evidence="3" id="KW-1185">Reference proteome</keyword>
<accession>A0AAN9QLQ2</accession>
<gene>
    <name evidence="2" type="ORF">VNO77_19724</name>
</gene>
<keyword evidence="1" id="KW-1133">Transmembrane helix</keyword>
<dbReference type="AlphaFoldDB" id="A0AAN9QLQ2"/>
<dbReference type="EMBL" id="JAYMYQ010000004">
    <property type="protein sequence ID" value="KAK7339081.1"/>
    <property type="molecule type" value="Genomic_DNA"/>
</dbReference>
<evidence type="ECO:0000313" key="3">
    <source>
        <dbReference type="Proteomes" id="UP001367508"/>
    </source>
</evidence>
<sequence>MVAGFGCSHGLIGLFVWLSLVTNTLDIVTLLLHTRYQNREGRKLLVVRRLKQALLSMKSKSLDVVARAFGDSPLVVPRAKLPSTIVYTCLEQS</sequence>
<protein>
    <submittedName>
        <fullName evidence="2">Uncharacterized protein</fullName>
    </submittedName>
</protein>
<keyword evidence="1" id="KW-0472">Membrane</keyword>
<reference evidence="2 3" key="1">
    <citation type="submission" date="2024-01" db="EMBL/GenBank/DDBJ databases">
        <title>The genomes of 5 underutilized Papilionoideae crops provide insights into root nodulation and disease resistanc.</title>
        <authorList>
            <person name="Jiang F."/>
        </authorList>
    </citation>
    <scope>NUCLEOTIDE SEQUENCE [LARGE SCALE GENOMIC DNA]</scope>
    <source>
        <strain evidence="2">LVBAO_FW01</strain>
        <tissue evidence="2">Leaves</tissue>
    </source>
</reference>
<keyword evidence="1" id="KW-0812">Transmembrane</keyword>
<feature type="transmembrane region" description="Helical" evidence="1">
    <location>
        <begin position="12"/>
        <end position="33"/>
    </location>
</feature>
<evidence type="ECO:0000313" key="2">
    <source>
        <dbReference type="EMBL" id="KAK7339081.1"/>
    </source>
</evidence>
<evidence type="ECO:0000256" key="1">
    <source>
        <dbReference type="SAM" id="Phobius"/>
    </source>
</evidence>
<dbReference type="Proteomes" id="UP001367508">
    <property type="component" value="Unassembled WGS sequence"/>
</dbReference>
<name>A0AAN9QLQ2_CANGL</name>